<name>A0A754E994_SALER</name>
<evidence type="ECO:0000313" key="1">
    <source>
        <dbReference type="EMBL" id="HAF8581144.1"/>
    </source>
</evidence>
<proteinExistence type="predicted"/>
<comment type="caution">
    <text evidence="1">The sequence shown here is derived from an EMBL/GenBank/DDBJ whole genome shotgun (WGS) entry which is preliminary data.</text>
</comment>
<sequence>MDEQTLFLELKESGHRFVWYLCESGLSHPDGVSPDTQFIIDFDGMELARRLNIHEQPEDGWRIDTWHARNFRGLPKGALKVDLHLVLTRHLLGETGSMFSRPLFLSEEK</sequence>
<dbReference type="AlphaFoldDB" id="A0A754E994"/>
<reference evidence="1" key="1">
    <citation type="journal article" date="2018" name="Genome Biol.">
        <title>SKESA: strategic k-mer extension for scrupulous assemblies.</title>
        <authorList>
            <person name="Souvorov A."/>
            <person name="Agarwala R."/>
            <person name="Lipman D.J."/>
        </authorList>
    </citation>
    <scope>NUCLEOTIDE SEQUENCE</scope>
    <source>
        <strain evidence="1">MA.MZ045</strain>
    </source>
</reference>
<accession>A0A754E994</accession>
<protein>
    <submittedName>
        <fullName evidence="1">Uncharacterized protein</fullName>
    </submittedName>
</protein>
<dbReference type="RefSeq" id="WP_079791994.1">
    <property type="nucleotide sequence ID" value="NZ_MXLQ01000041.1"/>
</dbReference>
<organism evidence="1">
    <name type="scientific">Salmonella enterica</name>
    <name type="common">Salmonella choleraesuis</name>
    <dbReference type="NCBI Taxonomy" id="28901"/>
    <lineage>
        <taxon>Bacteria</taxon>
        <taxon>Pseudomonadati</taxon>
        <taxon>Pseudomonadota</taxon>
        <taxon>Gammaproteobacteria</taxon>
        <taxon>Enterobacterales</taxon>
        <taxon>Enterobacteriaceae</taxon>
        <taxon>Salmonella</taxon>
    </lineage>
</organism>
<gene>
    <name evidence="1" type="ORF">G5T75_005140</name>
</gene>
<dbReference type="EMBL" id="DAAWNC010000025">
    <property type="protein sequence ID" value="HAF8581144.1"/>
    <property type="molecule type" value="Genomic_DNA"/>
</dbReference>
<reference evidence="1" key="2">
    <citation type="submission" date="2020-02" db="EMBL/GenBank/DDBJ databases">
        <authorList>
            <consortium name="NCBI Pathogen Detection Project"/>
        </authorList>
    </citation>
    <scope>NUCLEOTIDE SEQUENCE</scope>
    <source>
        <strain evidence="1">MA.MZ045</strain>
    </source>
</reference>